<name>A0A0G1YF58_9BACT</name>
<comment type="caution">
    <text evidence="1">The sequence shown here is derived from an EMBL/GenBank/DDBJ whole genome shotgun (WGS) entry which is preliminary data.</text>
</comment>
<sequence length="208" mass="23344">MKTQNHAAVSPRNFNRMVEFVLEAARELDRNEWGPTPEQQASHNAAFETHGVARAELREAVVNAPWGQHGAVFITERARGIASSDRLRSLYINGLLRATVTCGGSSHGWFISVFTVDEAKEMREQLRAERRAYAYAYMAERERLIGDMKDFDHMEASSFGDWTFVGGQKGGYFFREDEEHYIGVAAESALDAAWAVTEGPYSVLVAVY</sequence>
<protein>
    <submittedName>
        <fullName evidence="1">Uncharacterized protein</fullName>
    </submittedName>
</protein>
<dbReference type="AlphaFoldDB" id="A0A0G1YF58"/>
<dbReference type="Proteomes" id="UP000033870">
    <property type="component" value="Unassembled WGS sequence"/>
</dbReference>
<reference evidence="1 2" key="1">
    <citation type="journal article" date="2015" name="Nature">
        <title>rRNA introns, odd ribosomes, and small enigmatic genomes across a large radiation of phyla.</title>
        <authorList>
            <person name="Brown C.T."/>
            <person name="Hug L.A."/>
            <person name="Thomas B.C."/>
            <person name="Sharon I."/>
            <person name="Castelle C.J."/>
            <person name="Singh A."/>
            <person name="Wilkins M.J."/>
            <person name="Williams K.H."/>
            <person name="Banfield J.F."/>
        </authorList>
    </citation>
    <scope>NUCLEOTIDE SEQUENCE [LARGE SCALE GENOMIC DNA]</scope>
</reference>
<dbReference type="EMBL" id="LCRX01000013">
    <property type="protein sequence ID" value="KKW41825.1"/>
    <property type="molecule type" value="Genomic_DNA"/>
</dbReference>
<organism evidence="1 2">
    <name type="scientific">Candidatus Magasanikbacteria bacterium GW2011_GWA2_56_11</name>
    <dbReference type="NCBI Taxonomy" id="1619044"/>
    <lineage>
        <taxon>Bacteria</taxon>
        <taxon>Candidatus Magasanikiibacteriota</taxon>
    </lineage>
</organism>
<accession>A0A0G1YF58</accession>
<evidence type="ECO:0000313" key="1">
    <source>
        <dbReference type="EMBL" id="KKW41825.1"/>
    </source>
</evidence>
<gene>
    <name evidence="1" type="ORF">UY92_C0013G0024</name>
</gene>
<proteinExistence type="predicted"/>
<evidence type="ECO:0000313" key="2">
    <source>
        <dbReference type="Proteomes" id="UP000033870"/>
    </source>
</evidence>